<protein>
    <submittedName>
        <fullName evidence="5">Tubulin folding cofactor B</fullName>
    </submittedName>
</protein>
<accession>A0A9L0SQ59</accession>
<dbReference type="Proteomes" id="UP000002281">
    <property type="component" value="Chromosome 10"/>
</dbReference>
<dbReference type="Ensembl" id="ENSECAT00000144230.1">
    <property type="protein sequence ID" value="ENSECAP00000077082.1"/>
    <property type="gene ID" value="ENSECAG00000008007.3"/>
</dbReference>
<dbReference type="Pfam" id="PF14560">
    <property type="entry name" value="Ubiquitin_2"/>
    <property type="match status" value="1"/>
</dbReference>
<dbReference type="PANTHER" id="PTHR18916">
    <property type="entry name" value="DYNACTIN 1-RELATED MICROTUBULE-BINDING"/>
    <property type="match status" value="1"/>
</dbReference>
<evidence type="ECO:0000256" key="1">
    <source>
        <dbReference type="ARBA" id="ARBA00004496"/>
    </source>
</evidence>
<reference evidence="5" key="3">
    <citation type="submission" date="2025-09" db="UniProtKB">
        <authorList>
            <consortium name="Ensembl"/>
        </authorList>
    </citation>
    <scope>IDENTIFICATION</scope>
    <source>
        <strain evidence="5">Thoroughbred</strain>
    </source>
</reference>
<evidence type="ECO:0007829" key="7">
    <source>
        <dbReference type="PeptideAtlas" id="A0A9L0SQ59"/>
    </source>
</evidence>
<dbReference type="CDD" id="cd01789">
    <property type="entry name" value="Ubl_TBCB"/>
    <property type="match status" value="1"/>
</dbReference>
<evidence type="ECO:0000313" key="6">
    <source>
        <dbReference type="Proteomes" id="UP000002281"/>
    </source>
</evidence>
<evidence type="ECO:0000259" key="4">
    <source>
        <dbReference type="Pfam" id="PF14560"/>
    </source>
</evidence>
<dbReference type="SUPFAM" id="SSF54236">
    <property type="entry name" value="Ubiquitin-like"/>
    <property type="match status" value="1"/>
</dbReference>
<keyword evidence="7" id="KW-1267">Proteomics identification</keyword>
<proteinExistence type="evidence at protein level"/>
<feature type="domain" description="Ubiquitin-like" evidence="4">
    <location>
        <begin position="10"/>
        <end position="92"/>
    </location>
</feature>
<evidence type="ECO:0000256" key="2">
    <source>
        <dbReference type="ARBA" id="ARBA00022490"/>
    </source>
</evidence>
<evidence type="ECO:0000256" key="3">
    <source>
        <dbReference type="SAM" id="MobiDB-lite"/>
    </source>
</evidence>
<dbReference type="GO" id="GO:0007021">
    <property type="term" value="P:tubulin complex assembly"/>
    <property type="evidence" value="ECO:0007669"/>
    <property type="project" value="InterPro"/>
</dbReference>
<dbReference type="GO" id="GO:0005737">
    <property type="term" value="C:cytoplasm"/>
    <property type="evidence" value="ECO:0007669"/>
    <property type="project" value="UniProtKB-SubCell"/>
</dbReference>
<feature type="region of interest" description="Disordered" evidence="3">
    <location>
        <begin position="132"/>
        <end position="161"/>
    </location>
</feature>
<dbReference type="GeneTree" id="ENSGT00940000156119"/>
<organism evidence="5 6">
    <name type="scientific">Equus caballus</name>
    <name type="common">Horse</name>
    <dbReference type="NCBI Taxonomy" id="9796"/>
    <lineage>
        <taxon>Eukaryota</taxon>
        <taxon>Metazoa</taxon>
        <taxon>Chordata</taxon>
        <taxon>Craniata</taxon>
        <taxon>Vertebrata</taxon>
        <taxon>Euteleostomi</taxon>
        <taxon>Mammalia</taxon>
        <taxon>Eutheria</taxon>
        <taxon>Laurasiatheria</taxon>
        <taxon>Perissodactyla</taxon>
        <taxon>Equidae</taxon>
        <taxon>Equus</taxon>
    </lineage>
</organism>
<sequence>MEVTGLSAPTVTVFISSSLNSFRSQKRYSRSLTIAEFKCKLELVVGSPASCMELELYGADDKFYGKLDQEDALLGSYPVDDGCRIHVIDHSGARLGEFEDVSKVKKYSIPEEAYDQRQDSVRSFLKRSKLGRYSEEEQAQQKAENSQRLTEEKAQASAIPVGSRCEVRAPGQPPRRGTVMYVGTWPTETLCPALRWAVLGTSTRGDLSPVGETDPTLTVTAQSVHSWEVGSRGRMT</sequence>
<keyword evidence="2" id="KW-0963">Cytoplasm</keyword>
<dbReference type="InterPro" id="IPR045172">
    <property type="entry name" value="TBCB_Ubl"/>
</dbReference>
<reference evidence="5" key="2">
    <citation type="submission" date="2025-08" db="UniProtKB">
        <authorList>
            <consortium name="Ensembl"/>
        </authorList>
    </citation>
    <scope>IDENTIFICATION</scope>
    <source>
        <strain evidence="5">Thoroughbred</strain>
    </source>
</reference>
<dbReference type="SUPFAM" id="SSF74924">
    <property type="entry name" value="Cap-Gly domain"/>
    <property type="match status" value="1"/>
</dbReference>
<dbReference type="PANTHER" id="PTHR18916:SF85">
    <property type="entry name" value="TUBULIN-FOLDING COFACTOR B"/>
    <property type="match status" value="1"/>
</dbReference>
<dbReference type="InterPro" id="IPR029071">
    <property type="entry name" value="Ubiquitin-like_domsf"/>
</dbReference>
<evidence type="ECO:0000313" key="5">
    <source>
        <dbReference type="Ensembl" id="ENSECAP00000077082.1"/>
    </source>
</evidence>
<comment type="subcellular location">
    <subcellularLocation>
        <location evidence="1">Cytoplasm</location>
    </subcellularLocation>
</comment>
<dbReference type="FunFam" id="3.10.20.90:FF:000217">
    <property type="entry name" value="Tubulin folding cofactor B"/>
    <property type="match status" value="1"/>
</dbReference>
<gene>
    <name evidence="5" type="primary">TBCB</name>
</gene>
<reference evidence="5 6" key="1">
    <citation type="journal article" date="2009" name="Science">
        <title>Genome sequence, comparative analysis, and population genetics of the domestic horse.</title>
        <authorList>
            <consortium name="Broad Institute Genome Sequencing Platform"/>
            <consortium name="Broad Institute Whole Genome Assembly Team"/>
            <person name="Wade C.M."/>
            <person name="Giulotto E."/>
            <person name="Sigurdsson S."/>
            <person name="Zoli M."/>
            <person name="Gnerre S."/>
            <person name="Imsland F."/>
            <person name="Lear T.L."/>
            <person name="Adelson D.L."/>
            <person name="Bailey E."/>
            <person name="Bellone R.R."/>
            <person name="Bloecker H."/>
            <person name="Distl O."/>
            <person name="Edgar R.C."/>
            <person name="Garber M."/>
            <person name="Leeb T."/>
            <person name="Mauceli E."/>
            <person name="MacLeod J.N."/>
            <person name="Penedo M.C.T."/>
            <person name="Raison J.M."/>
            <person name="Sharpe T."/>
            <person name="Vogel J."/>
            <person name="Andersson L."/>
            <person name="Antczak D.F."/>
            <person name="Biagi T."/>
            <person name="Binns M.M."/>
            <person name="Chowdhary B.P."/>
            <person name="Coleman S.J."/>
            <person name="Della Valle G."/>
            <person name="Fryc S."/>
            <person name="Guerin G."/>
            <person name="Hasegawa T."/>
            <person name="Hill E.W."/>
            <person name="Jurka J."/>
            <person name="Kiialainen A."/>
            <person name="Lindgren G."/>
            <person name="Liu J."/>
            <person name="Magnani E."/>
            <person name="Mickelson J.R."/>
            <person name="Murray J."/>
            <person name="Nergadze S.G."/>
            <person name="Onofrio R."/>
            <person name="Pedroni S."/>
            <person name="Piras M.F."/>
            <person name="Raudsepp T."/>
            <person name="Rocchi M."/>
            <person name="Roeed K.H."/>
            <person name="Ryder O.A."/>
            <person name="Searle S."/>
            <person name="Skow L."/>
            <person name="Swinburne J.E."/>
            <person name="Syvaenen A.C."/>
            <person name="Tozaki T."/>
            <person name="Valberg S.J."/>
            <person name="Vaudin M."/>
            <person name="White J.R."/>
            <person name="Zody M.C."/>
            <person name="Lander E.S."/>
            <person name="Lindblad-Toh K."/>
        </authorList>
    </citation>
    <scope>NUCLEOTIDE SEQUENCE [LARGE SCALE GENOMIC DNA]</scope>
    <source>
        <strain evidence="5 6">Thoroughbred</strain>
    </source>
</reference>
<dbReference type="GO" id="GO:0007023">
    <property type="term" value="P:post-chaperonin tubulin folding pathway"/>
    <property type="evidence" value="ECO:0007669"/>
    <property type="project" value="InterPro"/>
</dbReference>
<dbReference type="InterPro" id="IPR000626">
    <property type="entry name" value="Ubiquitin-like_dom"/>
</dbReference>
<dbReference type="InterPro" id="IPR036859">
    <property type="entry name" value="CAP-Gly_dom_sf"/>
</dbReference>
<name>A0A9L0SQ59_HORSE</name>
<dbReference type="GO" id="GO:0043014">
    <property type="term" value="F:alpha-tubulin binding"/>
    <property type="evidence" value="ECO:0007669"/>
    <property type="project" value="InterPro"/>
</dbReference>
<dbReference type="AlphaFoldDB" id="A0A9L0SQ59"/>
<keyword evidence="6" id="KW-1185">Reference proteome</keyword>
<dbReference type="Gene3D" id="3.10.20.90">
    <property type="entry name" value="Phosphatidylinositol 3-kinase Catalytic Subunit, Chain A, domain 1"/>
    <property type="match status" value="1"/>
</dbReference>